<keyword evidence="2" id="KW-1185">Reference proteome</keyword>
<reference evidence="1 2" key="1">
    <citation type="journal article" date="2013" name="Nature">
        <title>Anaerobic oxidation of methane coupled to nitrate reduction in a novel archaeal lineage.</title>
        <authorList>
            <person name="Haroon M.F."/>
            <person name="Hu S."/>
            <person name="Shi Y."/>
            <person name="Imelfort M."/>
            <person name="Keller J."/>
            <person name="Hugenholtz P."/>
            <person name="Yuan Z."/>
            <person name="Tyson G.W."/>
        </authorList>
    </citation>
    <scope>NUCLEOTIDE SEQUENCE [LARGE SCALE GENOMIC DNA]</scope>
    <source>
        <strain evidence="1 2">ANME-2d</strain>
    </source>
</reference>
<dbReference type="OrthoDB" id="376349at2157"/>
<evidence type="ECO:0000313" key="2">
    <source>
        <dbReference type="Proteomes" id="UP000027153"/>
    </source>
</evidence>
<sequence length="191" mass="21354">MKSLAIIRATDILKLKSTLVEMNRTGLDFKGKPKEINPASLEKTLSEVYKASDIHYEICALVPIVQDYESLQSKIKNIPLYSSVLILDASHALWDKFIKLIPILPDLNIPKVYHKDANKQTGDPEGKSSGVFLGVFVNRRVQMQTGSGVVYTGILRHADSIGVFFEPSDNSAPFFITWHDIKKGNYSPFLS</sequence>
<dbReference type="EMBL" id="JMIY01000001">
    <property type="protein sequence ID" value="KCZ73488.1"/>
    <property type="molecule type" value="Genomic_DNA"/>
</dbReference>
<comment type="caution">
    <text evidence="1">The sequence shown here is derived from an EMBL/GenBank/DDBJ whole genome shotgun (WGS) entry which is preliminary data.</text>
</comment>
<gene>
    <name evidence="1" type="ORF">ANME2D_00556</name>
</gene>
<dbReference type="Pfam" id="PF04009">
    <property type="entry name" value="DUF356"/>
    <property type="match status" value="1"/>
</dbReference>
<proteinExistence type="predicted"/>
<dbReference type="InterPro" id="IPR007154">
    <property type="entry name" value="DUF356"/>
</dbReference>
<accession>A0A062VAH9</accession>
<evidence type="ECO:0000313" key="1">
    <source>
        <dbReference type="EMBL" id="KCZ73488.1"/>
    </source>
</evidence>
<dbReference type="AlphaFoldDB" id="A0A062VAH9"/>
<protein>
    <submittedName>
        <fullName evidence="1">Uncharacterized protein</fullName>
    </submittedName>
</protein>
<name>A0A062VAH9_9EURY</name>
<dbReference type="RefSeq" id="WP_048088979.1">
    <property type="nucleotide sequence ID" value="NZ_JMIY01000001.1"/>
</dbReference>
<dbReference type="Proteomes" id="UP000027153">
    <property type="component" value="Unassembled WGS sequence"/>
</dbReference>
<organism evidence="1 2">
    <name type="scientific">Candidatus Methanoperedens nitratireducens</name>
    <dbReference type="NCBI Taxonomy" id="1392998"/>
    <lineage>
        <taxon>Archaea</taxon>
        <taxon>Methanobacteriati</taxon>
        <taxon>Methanobacteriota</taxon>
        <taxon>Stenosarchaea group</taxon>
        <taxon>Methanomicrobia</taxon>
        <taxon>Methanosarcinales</taxon>
        <taxon>ANME-2 cluster</taxon>
        <taxon>Candidatus Methanoperedentaceae</taxon>
        <taxon>Candidatus Methanoperedens</taxon>
    </lineage>
</organism>